<evidence type="ECO:0000259" key="3">
    <source>
        <dbReference type="Pfam" id="PF01345"/>
    </source>
</evidence>
<protein>
    <submittedName>
        <fullName evidence="6">PKD-like domain-containing protein</fullName>
    </submittedName>
</protein>
<dbReference type="EMBL" id="JBHULX010000039">
    <property type="protein sequence ID" value="MFD2592341.1"/>
    <property type="molecule type" value="Genomic_DNA"/>
</dbReference>
<dbReference type="Pfam" id="PF19406">
    <property type="entry name" value="PKD_5"/>
    <property type="match status" value="1"/>
</dbReference>
<dbReference type="Proteomes" id="UP001597459">
    <property type="component" value="Unassembled WGS sequence"/>
</dbReference>
<dbReference type="InterPro" id="IPR045828">
    <property type="entry name" value="PKD_Bacteroidetes"/>
</dbReference>
<feature type="chain" id="PRO_5046794335" evidence="2">
    <location>
        <begin position="21"/>
        <end position="1224"/>
    </location>
</feature>
<dbReference type="RefSeq" id="WP_378298289.1">
    <property type="nucleotide sequence ID" value="NZ_JBHULX010000039.1"/>
</dbReference>
<evidence type="ECO:0000259" key="4">
    <source>
        <dbReference type="Pfam" id="PF17517"/>
    </source>
</evidence>
<feature type="non-terminal residue" evidence="6">
    <location>
        <position position="1224"/>
    </location>
</feature>
<dbReference type="InterPro" id="IPR028974">
    <property type="entry name" value="TSP_type-3_rpt"/>
</dbReference>
<evidence type="ECO:0000313" key="7">
    <source>
        <dbReference type="Proteomes" id="UP001597459"/>
    </source>
</evidence>
<feature type="signal peptide" evidence="2">
    <location>
        <begin position="1"/>
        <end position="20"/>
    </location>
</feature>
<reference evidence="7" key="1">
    <citation type="journal article" date="2019" name="Int. J. Syst. Evol. Microbiol.">
        <title>The Global Catalogue of Microorganisms (GCM) 10K type strain sequencing project: providing services to taxonomists for standard genome sequencing and annotation.</title>
        <authorList>
            <consortium name="The Broad Institute Genomics Platform"/>
            <consortium name="The Broad Institute Genome Sequencing Center for Infectious Disease"/>
            <person name="Wu L."/>
            <person name="Ma J."/>
        </authorList>
    </citation>
    <scope>NUCLEOTIDE SEQUENCE [LARGE SCALE GENOMIC DNA]</scope>
    <source>
        <strain evidence="7">KCTC 42423</strain>
    </source>
</reference>
<proteinExistence type="predicted"/>
<evidence type="ECO:0000256" key="1">
    <source>
        <dbReference type="SAM" id="MobiDB-lite"/>
    </source>
</evidence>
<dbReference type="InterPro" id="IPR035234">
    <property type="entry name" value="IgGFc-bd_N"/>
</dbReference>
<evidence type="ECO:0000256" key="2">
    <source>
        <dbReference type="SAM" id="SignalP"/>
    </source>
</evidence>
<dbReference type="NCBIfam" id="TIGR01451">
    <property type="entry name" value="B_ant_repeat"/>
    <property type="match status" value="1"/>
</dbReference>
<dbReference type="SUPFAM" id="SSF103647">
    <property type="entry name" value="TSP type-3 repeat"/>
    <property type="match status" value="1"/>
</dbReference>
<dbReference type="Gene3D" id="2.60.40.1170">
    <property type="entry name" value="Mu homology domain, subdomain B"/>
    <property type="match status" value="1"/>
</dbReference>
<sequence length="1224" mass="127952">MKQKYVFYLFLVFFSYTSQAQLSDLHYLPPLKQYSNNNAIQKQSVYLSTPETTAFNVTVYRGNSATPLTTLTGLSNTNSIKYDLADGDNNITLVTDANTGVVLSNAGLRFESAGGQSFYVNYRGRQSAQAASLTSKGRSAMGTKFKWGGMPLRSTNTASQSATLGIMATEDNTTVTISGYDPACEFRLGGDPDGITNDSITISLNSGQSYVLQAILAQAAVNLDGWIGASVESDKDIVISNGGLLCMVLAGSASRDAGIDQPVPEEIVGRDYVFVRGNGVDGMEKPIIIATQDNTEVFVNGSATPITTLNNGDYFDIPSSNYSGTSAGANMLVTTSKSAYAYQALAGSSSQATGGLNFVAPVNCLMPKILDNIPNIRNVAGLNFTGGVTIIASTSTPDANITVTDGTGSVTLPASTPVAGTSDWKTFFIAGLTGDVSVQSTGPISVGFLGANSSAGIAGYFSGFDTAPVVDLQVTGGGCLPGGTVQETSGAFDAYQWFMDGVAIAGATSATYTPPPTVVFAELFVRVTQGSCTFDSDPISVYSCDPDIVLTKTANATTFNEGDTVTFTITAESLGIDPVTNLVVTDNLPDGLTLISATPSFGSWSAPNWTIGTINSGEKHTLTIQATIDSPGLSNTIINSVSNTQDQIDSNMTTDDPFEIIFIDNDGDGITGVADLDSDNDGILDVDECGGKVEYGEIQSFRLSNVSNTSNGEVLIGSTATQGPFDTTNGGQFDVQMSGTGGYLLLDGVHQMTNSGSQTIRFFDSGTSNPVSLQGFVFTFSDWEGSETITGLTLTLEDGSTLQYNNTNGWSGFKDKDGFGLGDAETDFIVSGTGLRTNYPNGGGGQNNKFGKLDVSQFRIKEIELTGSGTFTFGWEDNGFIVDFSFTCDDTDGDGIPNYLDLDSDNDGCYDALEASENVTSSQLDANGRINITAQGGIDSDGVPNLVNSSGAADVGNDQGQETTGNETEATKIQIDTQPENSSICLDNNATFTIIASSLSTTSYTGTAPSTTPDYSGSTSTTSGLVYLWQEQVSGSGSWNDLTDTGIYSNTTTATLTLTSPPLSSSTNKYRCIITSTKNSCSSLTSSEASLEVKPKPTLDATDLTNTSCSDVALSRDLTLDVTETGTTFTWIAADNANVTGESTSLQTTTTINDVLTNTSGTDQTVTYTVTPSGSNGCTADAYTVTVTVQPEPTLDATDLTNTSCSDVALSRDLTLDVTETGTT</sequence>
<feature type="domain" description="DUF11" evidence="3">
    <location>
        <begin position="547"/>
        <end position="654"/>
    </location>
</feature>
<organism evidence="6 7">
    <name type="scientific">Aquimarina hainanensis</name>
    <dbReference type="NCBI Taxonomy" id="1578017"/>
    <lineage>
        <taxon>Bacteria</taxon>
        <taxon>Pseudomonadati</taxon>
        <taxon>Bacteroidota</taxon>
        <taxon>Flavobacteriia</taxon>
        <taxon>Flavobacteriales</taxon>
        <taxon>Flavobacteriaceae</taxon>
        <taxon>Aquimarina</taxon>
    </lineage>
</organism>
<keyword evidence="2" id="KW-0732">Signal</keyword>
<dbReference type="InterPro" id="IPR047589">
    <property type="entry name" value="DUF11_rpt"/>
</dbReference>
<gene>
    <name evidence="6" type="ORF">ACFSTE_15995</name>
</gene>
<dbReference type="InterPro" id="IPR001434">
    <property type="entry name" value="OmcB-like_DUF11"/>
</dbReference>
<evidence type="ECO:0000313" key="6">
    <source>
        <dbReference type="EMBL" id="MFD2592341.1"/>
    </source>
</evidence>
<keyword evidence="7" id="KW-1185">Reference proteome</keyword>
<evidence type="ECO:0000259" key="5">
    <source>
        <dbReference type="Pfam" id="PF19406"/>
    </source>
</evidence>
<feature type="domain" description="PKD-like" evidence="5">
    <location>
        <begin position="1107"/>
        <end position="1193"/>
    </location>
</feature>
<name>A0ABW5NB71_9FLAO</name>
<comment type="caution">
    <text evidence="6">The sequence shown here is derived from an EMBL/GenBank/DDBJ whole genome shotgun (WGS) entry which is preliminary data.</text>
</comment>
<dbReference type="Pfam" id="PF17517">
    <property type="entry name" value="IgGFc_binding"/>
    <property type="match status" value="1"/>
</dbReference>
<accession>A0ABW5NB71</accession>
<feature type="compositionally biased region" description="Polar residues" evidence="1">
    <location>
        <begin position="958"/>
        <end position="967"/>
    </location>
</feature>
<dbReference type="Pfam" id="PF01345">
    <property type="entry name" value="DUF11"/>
    <property type="match status" value="1"/>
</dbReference>
<feature type="region of interest" description="Disordered" evidence="1">
    <location>
        <begin position="941"/>
        <end position="967"/>
    </location>
</feature>
<feature type="domain" description="IgGFc-binding protein N-terminal" evidence="4">
    <location>
        <begin position="131"/>
        <end position="450"/>
    </location>
</feature>